<evidence type="ECO:0000256" key="1">
    <source>
        <dbReference type="SAM" id="MobiDB-lite"/>
    </source>
</evidence>
<gene>
    <name evidence="2" type="ORF">HGI30_07470</name>
</gene>
<feature type="region of interest" description="Disordered" evidence="1">
    <location>
        <begin position="1"/>
        <end position="22"/>
    </location>
</feature>
<reference evidence="2 3" key="1">
    <citation type="submission" date="2020-04" db="EMBL/GenBank/DDBJ databases">
        <title>Novel Paenibacillus strain UniB2 isolated from commercial digestive syrup.</title>
        <authorList>
            <person name="Thorat V."/>
            <person name="Kirdat K."/>
            <person name="Tiwarekar B."/>
            <person name="Yadav A."/>
        </authorList>
    </citation>
    <scope>NUCLEOTIDE SEQUENCE [LARGE SCALE GENOMIC DNA]</scope>
    <source>
        <strain evidence="2 3">UniB2</strain>
    </source>
</reference>
<protein>
    <submittedName>
        <fullName evidence="2">Uncharacterized protein</fullName>
    </submittedName>
</protein>
<evidence type="ECO:0000313" key="2">
    <source>
        <dbReference type="EMBL" id="QJC51400.1"/>
    </source>
</evidence>
<keyword evidence="3" id="KW-1185">Reference proteome</keyword>
<accession>A0A6H2GVF9</accession>
<proteinExistence type="predicted"/>
<evidence type="ECO:0000313" key="3">
    <source>
        <dbReference type="Proteomes" id="UP000502136"/>
    </source>
</evidence>
<dbReference type="AlphaFoldDB" id="A0A6H2GVF9"/>
<feature type="region of interest" description="Disordered" evidence="1">
    <location>
        <begin position="283"/>
        <end position="305"/>
    </location>
</feature>
<name>A0A6H2GVF9_9BACL</name>
<dbReference type="KEGG" id="palr:HGI30_07470"/>
<dbReference type="RefSeq" id="WP_168907051.1">
    <property type="nucleotide sequence ID" value="NZ_CP051428.1"/>
</dbReference>
<dbReference type="EMBL" id="CP051428">
    <property type="protein sequence ID" value="QJC51400.1"/>
    <property type="molecule type" value="Genomic_DNA"/>
</dbReference>
<dbReference type="Proteomes" id="UP000502136">
    <property type="component" value="Chromosome"/>
</dbReference>
<organism evidence="2 3">
    <name type="scientific">Paenibacillus albicereus</name>
    <dbReference type="NCBI Taxonomy" id="2726185"/>
    <lineage>
        <taxon>Bacteria</taxon>
        <taxon>Bacillati</taxon>
        <taxon>Bacillota</taxon>
        <taxon>Bacilli</taxon>
        <taxon>Bacillales</taxon>
        <taxon>Paenibacillaceae</taxon>
        <taxon>Paenibacillus</taxon>
    </lineage>
</organism>
<sequence length="305" mass="31399">MDAEPSGSLDRGPVAAARMKPEPALSQSVPRIIRAKGTAVNGWSFPAEAAAVLCSSSDEALETAAAALEAIGCRKLVLMRSGLSDPPGAVAAPTVESAGGAAGSEAASTRIRLRHPQGGAAAWAAGIYAALRLQPRAVLVADADEALQPPSRAMLLAALRAAPERPAAALAEDGACGRPFSEWSPRTRFNAFLHWSLGGERRTAMSLERTPFALNAEALRRLADGTLLAQPPRALAALLAGGGIALPVSVRPGKTPAEPLPALAYADAIRLAGARPRFAYPDHSRDRAAAAGRGEAGTNLYSTKE</sequence>